<feature type="region of interest" description="Disordered" evidence="1">
    <location>
        <begin position="364"/>
        <end position="391"/>
    </location>
</feature>
<protein>
    <submittedName>
        <fullName evidence="2">Wsv131-like protein</fullName>
    </submittedName>
</protein>
<evidence type="ECO:0000313" key="2">
    <source>
        <dbReference type="EMBL" id="BDT63512.1"/>
    </source>
</evidence>
<organism evidence="2">
    <name type="scientific">Pasiphaea japonica whispovirus</name>
    <dbReference type="NCBI Taxonomy" id="2984286"/>
    <lineage>
        <taxon>Viruses</taxon>
        <taxon>Viruses incertae sedis</taxon>
        <taxon>Naldaviricetes</taxon>
        <taxon>Nimaviridae</taxon>
        <taxon>Whispovirus</taxon>
    </lineage>
</organism>
<evidence type="ECO:0000256" key="1">
    <source>
        <dbReference type="SAM" id="MobiDB-lite"/>
    </source>
</evidence>
<reference evidence="2" key="1">
    <citation type="submission" date="2022-10" db="EMBL/GenBank/DDBJ databases">
        <title>Genome sequences of endogenous nimaviruses in decapod crustaceans.</title>
        <authorList>
            <person name="Kawato S."/>
            <person name="Nozaki R."/>
            <person name="Kondo H."/>
            <person name="Hirono I."/>
        </authorList>
    </citation>
    <scope>NUCLEOTIDE SEQUENCE</scope>
    <source>
        <strain evidence="2">Toyama2020</strain>
    </source>
</reference>
<sequence>MDYLSILSQEGTDISKNNAVRRMYDNSVGSYVKNGLINADQEYKNIVDITQTQDYLTVENIIGDPDTGERVSPFLFFDIILQSINIKHPSVLNDKQKVLKDIIYAMAVPAIDNLSLPNYGGSLGKDTLDSFRSQLKFGFDPLTEVLKNCCASQTVMHSFLKSNLLTLYEKVKKWASVNLEKDGQEIALCKTIQVIGQICTIIEAAKEATSTTSTTFSFNSEKINGCNGCTKKTCKDGGIVAPFLKHVNSNDNHNSAQAAAALQVPKVPSEFITKSSVPFKRQKLDKINNRDVYNKKINSSLSITETIIKNSTEKIKMKERSNCIVKGVQFVMKQINQVEEKMNTPPKSPTTEISKNNLTRLFLPLPPLPENQQQQQQIGENQQQQQQQQIGEHNDTNIIEKEYITVRPLISPLSPSPPSSWLSDGGNLAPSEQQVQIHKNNNNEALGLTPGSEFVYQRDKANREAMSKYAMTGSGVNTGKYRRFNNTL</sequence>
<name>A0A9C7BRK4_9VIRU</name>
<dbReference type="EMBL" id="LC738885">
    <property type="protein sequence ID" value="BDT63512.1"/>
    <property type="molecule type" value="Genomic_DNA"/>
</dbReference>
<accession>A0A9C7BRK4</accession>
<proteinExistence type="predicted"/>
<feature type="compositionally biased region" description="Low complexity" evidence="1">
    <location>
        <begin position="370"/>
        <end position="391"/>
    </location>
</feature>